<protein>
    <submittedName>
        <fullName evidence="2">Uncharacterized protein</fullName>
    </submittedName>
</protein>
<comment type="caution">
    <text evidence="2">The sequence shown here is derived from an EMBL/GenBank/DDBJ whole genome shotgun (WGS) entry which is preliminary data.</text>
</comment>
<sequence>MRKSVAYGILAFLGLLTLYFLIVSAVSGPGFAITQFGKFWYFITALAIGFGIQVGLYSHLRQKVIVSPGMVGISGATSSAAMVSCCAHYLANLLPILGVAGIVTFITQYQIQLFWVGIVFNIVGVAYMTRIYFKMR</sequence>
<organism evidence="2 3">
    <name type="scientific">Candidatus Woesebacteria bacterium GW2011_GWB1_45_5</name>
    <dbReference type="NCBI Taxonomy" id="1618581"/>
    <lineage>
        <taxon>Bacteria</taxon>
        <taxon>Candidatus Woeseibacteriota</taxon>
    </lineage>
</organism>
<keyword evidence="1" id="KW-0812">Transmembrane</keyword>
<feature type="transmembrane region" description="Helical" evidence="1">
    <location>
        <begin position="39"/>
        <end position="60"/>
    </location>
</feature>
<feature type="transmembrane region" description="Helical" evidence="1">
    <location>
        <begin position="113"/>
        <end position="133"/>
    </location>
</feature>
<gene>
    <name evidence="2" type="ORF">UX13_C0026G0017</name>
</gene>
<name>A0A0G1MNG6_9BACT</name>
<accession>A0A0G1MNG6</accession>
<feature type="transmembrane region" description="Helical" evidence="1">
    <location>
        <begin position="7"/>
        <end position="27"/>
    </location>
</feature>
<keyword evidence="1" id="KW-0472">Membrane</keyword>
<proteinExistence type="predicted"/>
<dbReference type="Proteomes" id="UP000034329">
    <property type="component" value="Unassembled WGS sequence"/>
</dbReference>
<keyword evidence="1" id="KW-1133">Transmembrane helix</keyword>
<dbReference type="EMBL" id="LCLA01000026">
    <property type="protein sequence ID" value="KKU09901.1"/>
    <property type="molecule type" value="Genomic_DNA"/>
</dbReference>
<evidence type="ECO:0000313" key="3">
    <source>
        <dbReference type="Proteomes" id="UP000034329"/>
    </source>
</evidence>
<evidence type="ECO:0000313" key="2">
    <source>
        <dbReference type="EMBL" id="KKU09901.1"/>
    </source>
</evidence>
<dbReference type="AlphaFoldDB" id="A0A0G1MNG6"/>
<feature type="transmembrane region" description="Helical" evidence="1">
    <location>
        <begin position="81"/>
        <end position="107"/>
    </location>
</feature>
<evidence type="ECO:0000256" key="1">
    <source>
        <dbReference type="SAM" id="Phobius"/>
    </source>
</evidence>
<reference evidence="2 3" key="1">
    <citation type="journal article" date="2015" name="Nature">
        <title>rRNA introns, odd ribosomes, and small enigmatic genomes across a large radiation of phyla.</title>
        <authorList>
            <person name="Brown C.T."/>
            <person name="Hug L.A."/>
            <person name="Thomas B.C."/>
            <person name="Sharon I."/>
            <person name="Castelle C.J."/>
            <person name="Singh A."/>
            <person name="Wilkins M.J."/>
            <person name="Williams K.H."/>
            <person name="Banfield J.F."/>
        </authorList>
    </citation>
    <scope>NUCLEOTIDE SEQUENCE [LARGE SCALE GENOMIC DNA]</scope>
</reference>